<protein>
    <recommendedName>
        <fullName evidence="9">Probable sugar efflux transporter</fullName>
    </recommendedName>
</protein>
<dbReference type="PANTHER" id="PTHR43124:SF4">
    <property type="entry name" value="SUGAR EFFLUX TRANSPORTER"/>
    <property type="match status" value="1"/>
</dbReference>
<reference evidence="11 12" key="1">
    <citation type="submission" date="2022-10" db="EMBL/GenBank/DDBJ databases">
        <title>A novel Pseudomonas species, isolated from Passiflora incarnata leaves.</title>
        <authorList>
            <person name="Cueva-Yesquen L.G."/>
            <person name="Fantinatti-Garboggini F."/>
        </authorList>
    </citation>
    <scope>NUCLEOTIDE SEQUENCE [LARGE SCALE GENOMIC DNA]</scope>
    <source>
        <strain evidence="11 12">CBMAI 2609</strain>
    </source>
</reference>
<feature type="transmembrane region" description="Helical" evidence="9">
    <location>
        <begin position="48"/>
        <end position="68"/>
    </location>
</feature>
<accession>A0ABT6IAX7</accession>
<feature type="transmembrane region" description="Helical" evidence="9">
    <location>
        <begin position="334"/>
        <end position="356"/>
    </location>
</feature>
<keyword evidence="8 9" id="KW-0472">Membrane</keyword>
<keyword evidence="12" id="KW-1185">Reference proteome</keyword>
<gene>
    <name evidence="9" type="primary">sotB</name>
    <name evidence="11" type="ORF">OMP44_01470</name>
</gene>
<evidence type="ECO:0000256" key="7">
    <source>
        <dbReference type="ARBA" id="ARBA00022989"/>
    </source>
</evidence>
<dbReference type="RefSeq" id="WP_280306090.1">
    <property type="nucleotide sequence ID" value="NZ_JAPDIQ010000001.1"/>
</dbReference>
<evidence type="ECO:0000256" key="1">
    <source>
        <dbReference type="ARBA" id="ARBA00004651"/>
    </source>
</evidence>
<evidence type="ECO:0000256" key="4">
    <source>
        <dbReference type="ARBA" id="ARBA00022519"/>
    </source>
</evidence>
<dbReference type="Gene3D" id="1.20.1250.20">
    <property type="entry name" value="MFS general substrate transporter like domains"/>
    <property type="match status" value="1"/>
</dbReference>
<dbReference type="EMBL" id="JAPDIQ010000001">
    <property type="protein sequence ID" value="MDH4761581.1"/>
    <property type="molecule type" value="Genomic_DNA"/>
</dbReference>
<feature type="transmembrane region" description="Helical" evidence="9">
    <location>
        <begin position="308"/>
        <end position="327"/>
    </location>
</feature>
<dbReference type="PROSITE" id="PS50850">
    <property type="entry name" value="MFS"/>
    <property type="match status" value="1"/>
</dbReference>
<keyword evidence="5 9" id="KW-0762">Sugar transport</keyword>
<feature type="transmembrane region" description="Helical" evidence="9">
    <location>
        <begin position="210"/>
        <end position="232"/>
    </location>
</feature>
<dbReference type="PANTHER" id="PTHR43124">
    <property type="entry name" value="PURINE EFFLUX PUMP PBUE"/>
    <property type="match status" value="1"/>
</dbReference>
<dbReference type="Pfam" id="PF07690">
    <property type="entry name" value="MFS_1"/>
    <property type="match status" value="1"/>
</dbReference>
<dbReference type="InterPro" id="IPR023495">
    <property type="entry name" value="Sugar_effux_transptr_put"/>
</dbReference>
<dbReference type="InterPro" id="IPR020846">
    <property type="entry name" value="MFS_dom"/>
</dbReference>
<dbReference type="CDD" id="cd17324">
    <property type="entry name" value="MFS_NepI_like"/>
    <property type="match status" value="1"/>
</dbReference>
<evidence type="ECO:0000259" key="10">
    <source>
        <dbReference type="PROSITE" id="PS50850"/>
    </source>
</evidence>
<name>A0ABT6IAX7_9PSED</name>
<feature type="transmembrane region" description="Helical" evidence="9">
    <location>
        <begin position="139"/>
        <end position="160"/>
    </location>
</feature>
<comment type="subcellular location">
    <subcellularLocation>
        <location evidence="1 9">Cell membrane</location>
        <topology evidence="1 9">Multi-pass membrane protein</topology>
    </subcellularLocation>
</comment>
<feature type="transmembrane region" description="Helical" evidence="9">
    <location>
        <begin position="244"/>
        <end position="264"/>
    </location>
</feature>
<keyword evidence="3 9" id="KW-1003">Cell membrane</keyword>
<comment type="similarity">
    <text evidence="9">Belongs to the major facilitator superfamily. SotB (TC 2.A.1.2) family.</text>
</comment>
<dbReference type="HAMAP" id="MF_00517">
    <property type="entry name" value="MFS_SotB"/>
    <property type="match status" value="1"/>
</dbReference>
<feature type="domain" description="Major facilitator superfamily (MFS) profile" evidence="10">
    <location>
        <begin position="14"/>
        <end position="388"/>
    </location>
</feature>
<comment type="caution">
    <text evidence="11">The sequence shown here is derived from an EMBL/GenBank/DDBJ whole genome shotgun (WGS) entry which is preliminary data.</text>
</comment>
<proteinExistence type="inferred from homology"/>
<dbReference type="InterPro" id="IPR011701">
    <property type="entry name" value="MFS"/>
</dbReference>
<dbReference type="InterPro" id="IPR050189">
    <property type="entry name" value="MFS_Efflux_Transporters"/>
</dbReference>
<feature type="transmembrane region" description="Helical" evidence="9">
    <location>
        <begin position="105"/>
        <end position="127"/>
    </location>
</feature>
<evidence type="ECO:0000256" key="2">
    <source>
        <dbReference type="ARBA" id="ARBA00022448"/>
    </source>
</evidence>
<dbReference type="Proteomes" id="UP001157461">
    <property type="component" value="Unassembled WGS sequence"/>
</dbReference>
<evidence type="ECO:0000256" key="6">
    <source>
        <dbReference type="ARBA" id="ARBA00022692"/>
    </source>
</evidence>
<feature type="transmembrane region" description="Helical" evidence="9">
    <location>
        <begin position="166"/>
        <end position="185"/>
    </location>
</feature>
<organism evidence="11 12">
    <name type="scientific">Pseudomonas flavocrustae</name>
    <dbReference type="NCBI Taxonomy" id="2991719"/>
    <lineage>
        <taxon>Bacteria</taxon>
        <taxon>Pseudomonadati</taxon>
        <taxon>Pseudomonadota</taxon>
        <taxon>Gammaproteobacteria</taxon>
        <taxon>Pseudomonadales</taxon>
        <taxon>Pseudomonadaceae</taxon>
        <taxon>Pseudomonas</taxon>
    </lineage>
</organism>
<evidence type="ECO:0000256" key="9">
    <source>
        <dbReference type="HAMAP-Rule" id="MF_00517"/>
    </source>
</evidence>
<feature type="transmembrane region" description="Helical" evidence="9">
    <location>
        <begin position="12"/>
        <end position="36"/>
    </location>
</feature>
<keyword evidence="2 9" id="KW-0813">Transport</keyword>
<dbReference type="NCBIfam" id="NF002921">
    <property type="entry name" value="PRK03545.1"/>
    <property type="match status" value="1"/>
</dbReference>
<evidence type="ECO:0000313" key="12">
    <source>
        <dbReference type="Proteomes" id="UP001157461"/>
    </source>
</evidence>
<dbReference type="SUPFAM" id="SSF103473">
    <property type="entry name" value="MFS general substrate transporter"/>
    <property type="match status" value="1"/>
</dbReference>
<dbReference type="InterPro" id="IPR036259">
    <property type="entry name" value="MFS_trans_sf"/>
</dbReference>
<feature type="transmembrane region" description="Helical" evidence="9">
    <location>
        <begin position="362"/>
        <end position="382"/>
    </location>
</feature>
<keyword evidence="7 9" id="KW-1133">Transmembrane helix</keyword>
<evidence type="ECO:0000256" key="3">
    <source>
        <dbReference type="ARBA" id="ARBA00022475"/>
    </source>
</evidence>
<feature type="transmembrane region" description="Helical" evidence="9">
    <location>
        <begin position="276"/>
        <end position="296"/>
    </location>
</feature>
<sequence>MDATTEARKSSWSGVIALALAAFIFNTTEFVPVALLSDIGRSFDMRPSQVGLMLTIYAWVVALMSLPMMLATRSIERRRLLMFVFVVFIACHGLSGVAWSFEVLVASRIGIAFAHAVFWSITASLAVRIAPAGKQTQALGLLATGTCLAMVLGIPLGRVLGELLGWRYTFVAIAALAVGTVLWLARNLPLLPSENSGSLASLPVLFKRPALLCIYLLTTLVVTAHFTGYSYIEPFAVEVAGMGGMQITALLLLFGGSGVIGSLLFSRYSLRFPNGFLVAAIAGIALSLLLLLPFAWKSFMLEGLSVVWGIAIMSFGLALQSKVLALAKDATDVAMALFSGIYNVGIGGGALLGSVVGTHVGMPYIGLVGGSLAVAGLLFAIFMTRRYTEQLNANPL</sequence>
<feature type="transmembrane region" description="Helical" evidence="9">
    <location>
        <begin position="80"/>
        <end position="99"/>
    </location>
</feature>
<keyword evidence="6 9" id="KW-0812">Transmembrane</keyword>
<evidence type="ECO:0000256" key="8">
    <source>
        <dbReference type="ARBA" id="ARBA00023136"/>
    </source>
</evidence>
<keyword evidence="4" id="KW-0997">Cell inner membrane</keyword>
<evidence type="ECO:0000256" key="5">
    <source>
        <dbReference type="ARBA" id="ARBA00022597"/>
    </source>
</evidence>
<evidence type="ECO:0000313" key="11">
    <source>
        <dbReference type="EMBL" id="MDH4761581.1"/>
    </source>
</evidence>
<comment type="function">
    <text evidence="9">Involved in the efflux of sugars. The physiological role may be the reduction of the intracellular concentration of toxic sugars or sugar metabolites.</text>
</comment>